<name>A0A975BKZ6_9BACT</name>
<evidence type="ECO:0000313" key="2">
    <source>
        <dbReference type="Proteomes" id="UP000663722"/>
    </source>
</evidence>
<accession>A0A975BKZ6</accession>
<reference evidence="1" key="1">
    <citation type="journal article" date="2021" name="Microb. Physiol.">
        <title>Proteogenomic Insights into the Physiology of Marine, Sulfate-Reducing, Filamentous Desulfonema limicola and Desulfonema magnum.</title>
        <authorList>
            <person name="Schnaars V."/>
            <person name="Wohlbrand L."/>
            <person name="Scheve S."/>
            <person name="Hinrichs C."/>
            <person name="Reinhardt R."/>
            <person name="Rabus R."/>
        </authorList>
    </citation>
    <scope>NUCLEOTIDE SEQUENCE</scope>
    <source>
        <strain evidence="1">4be13</strain>
    </source>
</reference>
<organism evidence="1 2">
    <name type="scientific">Desulfonema magnum</name>
    <dbReference type="NCBI Taxonomy" id="45655"/>
    <lineage>
        <taxon>Bacteria</taxon>
        <taxon>Pseudomonadati</taxon>
        <taxon>Thermodesulfobacteriota</taxon>
        <taxon>Desulfobacteria</taxon>
        <taxon>Desulfobacterales</taxon>
        <taxon>Desulfococcaceae</taxon>
        <taxon>Desulfonema</taxon>
    </lineage>
</organism>
<dbReference type="Proteomes" id="UP000663722">
    <property type="component" value="Chromosome"/>
</dbReference>
<keyword evidence="2" id="KW-1185">Reference proteome</keyword>
<dbReference type="KEGG" id="dmm:dnm_035210"/>
<gene>
    <name evidence="1" type="ORF">dnm_035210</name>
</gene>
<proteinExistence type="predicted"/>
<protein>
    <submittedName>
        <fullName evidence="1">Uncharacterized protein</fullName>
    </submittedName>
</protein>
<dbReference type="EMBL" id="CP061800">
    <property type="protein sequence ID" value="QTA87487.1"/>
    <property type="molecule type" value="Genomic_DNA"/>
</dbReference>
<dbReference type="AlphaFoldDB" id="A0A975BKZ6"/>
<sequence>MIFNKKHPATEFGSLNMWRARFPCRSLRQAQGTAGKSYPMGYSFLETA</sequence>
<evidence type="ECO:0000313" key="1">
    <source>
        <dbReference type="EMBL" id="QTA87487.1"/>
    </source>
</evidence>